<dbReference type="AlphaFoldDB" id="A0A073IIY8"/>
<proteinExistence type="predicted"/>
<evidence type="ECO:0008006" key="3">
    <source>
        <dbReference type="Google" id="ProtNLM"/>
    </source>
</evidence>
<evidence type="ECO:0000313" key="2">
    <source>
        <dbReference type="Proteomes" id="UP000027734"/>
    </source>
</evidence>
<name>A0A073IIY8_9RHOB</name>
<dbReference type="STRING" id="1300350.Z948_875"/>
<dbReference type="EMBL" id="JAMC01000002">
    <property type="protein sequence ID" value="KEJ89734.1"/>
    <property type="molecule type" value="Genomic_DNA"/>
</dbReference>
<comment type="caution">
    <text evidence="1">The sequence shown here is derived from an EMBL/GenBank/DDBJ whole genome shotgun (WGS) entry which is preliminary data.</text>
</comment>
<sequence>MDTQMICHFEVTNFDDWQTAFNADEESRRDAGLSVLQIWRDADSTTHAFALLNVNDRKRADAWITRSNALSSDDASTVTSASHYFIKTA</sequence>
<evidence type="ECO:0000313" key="1">
    <source>
        <dbReference type="EMBL" id="KEJ89734.1"/>
    </source>
</evidence>
<keyword evidence="2" id="KW-1185">Reference proteome</keyword>
<dbReference type="Proteomes" id="UP000027734">
    <property type="component" value="Unassembled WGS sequence"/>
</dbReference>
<dbReference type="RefSeq" id="WP_025058333.1">
    <property type="nucleotide sequence ID" value="NZ_JAMC01000002.1"/>
</dbReference>
<dbReference type="eggNOG" id="ENOG5030BJZ">
    <property type="taxonomic scope" value="Bacteria"/>
</dbReference>
<organism evidence="1 2">
    <name type="scientific">Sulfitobacter donghicola DSW-25 = KCTC 12864 = JCM 14565</name>
    <dbReference type="NCBI Taxonomy" id="1300350"/>
    <lineage>
        <taxon>Bacteria</taxon>
        <taxon>Pseudomonadati</taxon>
        <taxon>Pseudomonadota</taxon>
        <taxon>Alphaproteobacteria</taxon>
        <taxon>Rhodobacterales</taxon>
        <taxon>Roseobacteraceae</taxon>
        <taxon>Sulfitobacter</taxon>
    </lineage>
</organism>
<reference evidence="1 2" key="1">
    <citation type="submission" date="2014-01" db="EMBL/GenBank/DDBJ databases">
        <title>Sulfitobacter donghicola JCM 14565 Genome Sequencing.</title>
        <authorList>
            <person name="Lai Q."/>
            <person name="Hong Z."/>
        </authorList>
    </citation>
    <scope>NUCLEOTIDE SEQUENCE [LARGE SCALE GENOMIC DNA]</scope>
    <source>
        <strain evidence="1 2">JCM 14565</strain>
    </source>
</reference>
<gene>
    <name evidence="1" type="ORF">DSW25_05785</name>
</gene>
<protein>
    <recommendedName>
        <fullName evidence="3">ABM domain-containing protein</fullName>
    </recommendedName>
</protein>
<accession>A0A073IIY8</accession>
<dbReference type="OrthoDB" id="7726846at2"/>